<dbReference type="GO" id="GO:0008168">
    <property type="term" value="F:methyltransferase activity"/>
    <property type="evidence" value="ECO:0007669"/>
    <property type="project" value="UniProtKB-KW"/>
</dbReference>
<proteinExistence type="predicted"/>
<evidence type="ECO:0000313" key="2">
    <source>
        <dbReference type="Proteomes" id="UP000474758"/>
    </source>
</evidence>
<reference evidence="1 2" key="1">
    <citation type="submission" date="2020-02" db="EMBL/GenBank/DDBJ databases">
        <title>Rhodobacter translucens sp. nov., a novel bacterium isolated from activated sludge.</title>
        <authorList>
            <person name="Liu J."/>
        </authorList>
    </citation>
    <scope>NUCLEOTIDE SEQUENCE [LARGE SCALE GENOMIC DNA]</scope>
    <source>
        <strain evidence="1 2">HX-7-19</strain>
    </source>
</reference>
<dbReference type="InterPro" id="IPR029063">
    <property type="entry name" value="SAM-dependent_MTases_sf"/>
</dbReference>
<sequence length="408" mass="45057">MAGVDHGWHRGGGDLPRQFRERRMMQWCNVCGTSLGAPIFAGEEAASITTMNALIAGQTAVHLCTVCGHLQTRALPDLERYYAEEYSINADGVDDDQLYEIRDGREIYRSEHQATILMQKLDLTRPLKVLDYGCAKGATLRRVVESCPGVQPYLFDVTERYLEFWKKFPGDPRFAAHHVDPAWAGTLDVVLSFYALEHIPNLTAALEDFRNLLRPGGTLYFIVPNVYRNAADFIVADHVNHFSERSLQTMLHRAGFGQVEIDVDAHAAAFVVTCRKEDLAQGAGPAALAEISHDEIAALVDFWGAAKSRIQAAEAALPEGSSVAIYGAGIYGNFIRTCLKRPDRVVAFMDQNRFLHGRVVNGLRVQPPAAMIGVVSAIFVGLNPRIARRAMDELSQSAGQELPCIFLD</sequence>
<evidence type="ECO:0000313" key="1">
    <source>
        <dbReference type="EMBL" id="NGQ89448.1"/>
    </source>
</evidence>
<dbReference type="RefSeq" id="WP_165046548.1">
    <property type="nucleotide sequence ID" value="NZ_JAALFE010000001.1"/>
</dbReference>
<accession>A0A6M1TN07</accession>
<dbReference type="AlphaFoldDB" id="A0A6M1TN07"/>
<organism evidence="1 2">
    <name type="scientific">Paragemmobacter kunshanensis</name>
    <dbReference type="NCBI Taxonomy" id="2583234"/>
    <lineage>
        <taxon>Bacteria</taxon>
        <taxon>Pseudomonadati</taxon>
        <taxon>Pseudomonadota</taxon>
        <taxon>Alphaproteobacteria</taxon>
        <taxon>Rhodobacterales</taxon>
        <taxon>Paracoccaceae</taxon>
        <taxon>Paragemmobacter</taxon>
    </lineage>
</organism>
<keyword evidence="2" id="KW-1185">Reference proteome</keyword>
<name>A0A6M1TN07_9RHOB</name>
<dbReference type="CDD" id="cd02440">
    <property type="entry name" value="AdoMet_MTases"/>
    <property type="match status" value="1"/>
</dbReference>
<dbReference type="PANTHER" id="PTHR43861:SF1">
    <property type="entry name" value="TRANS-ACONITATE 2-METHYLTRANSFERASE"/>
    <property type="match status" value="1"/>
</dbReference>
<dbReference type="Gene3D" id="3.40.50.150">
    <property type="entry name" value="Vaccinia Virus protein VP39"/>
    <property type="match status" value="1"/>
</dbReference>
<keyword evidence="1" id="KW-0489">Methyltransferase</keyword>
<dbReference type="SUPFAM" id="SSF53335">
    <property type="entry name" value="S-adenosyl-L-methionine-dependent methyltransferases"/>
    <property type="match status" value="1"/>
</dbReference>
<dbReference type="EMBL" id="JAALFE010000001">
    <property type="protein sequence ID" value="NGQ89448.1"/>
    <property type="molecule type" value="Genomic_DNA"/>
</dbReference>
<protein>
    <submittedName>
        <fullName evidence="1">Methyltransferase domain-containing protein</fullName>
    </submittedName>
</protein>
<dbReference type="Proteomes" id="UP000474758">
    <property type="component" value="Unassembled WGS sequence"/>
</dbReference>
<dbReference type="GO" id="GO:0032259">
    <property type="term" value="P:methylation"/>
    <property type="evidence" value="ECO:0007669"/>
    <property type="project" value="UniProtKB-KW"/>
</dbReference>
<dbReference type="PANTHER" id="PTHR43861">
    <property type="entry name" value="TRANS-ACONITATE 2-METHYLTRANSFERASE-RELATED"/>
    <property type="match status" value="1"/>
</dbReference>
<comment type="caution">
    <text evidence="1">The sequence shown here is derived from an EMBL/GenBank/DDBJ whole genome shotgun (WGS) entry which is preliminary data.</text>
</comment>
<dbReference type="Pfam" id="PF13489">
    <property type="entry name" value="Methyltransf_23"/>
    <property type="match status" value="1"/>
</dbReference>
<keyword evidence="1" id="KW-0808">Transferase</keyword>
<gene>
    <name evidence="1" type="ORF">G5V65_00960</name>
</gene>